<dbReference type="GeneID" id="19488239"/>
<dbReference type="PANTHER" id="PTHR34934:SF1">
    <property type="entry name" value="FLAVIN-DEPENDENT THYMIDYLATE SYNTHASE"/>
    <property type="match status" value="1"/>
</dbReference>
<name>A0A023W7Q5_9CAUD</name>
<proteinExistence type="predicted"/>
<dbReference type="InterPro" id="IPR036098">
    <property type="entry name" value="Thymidylate_synthase_ThyX_sf"/>
</dbReference>
<dbReference type="EMBL" id="KJ510415">
    <property type="protein sequence ID" value="AHY27113.1"/>
    <property type="molecule type" value="Genomic_DNA"/>
</dbReference>
<dbReference type="GO" id="GO:0050660">
    <property type="term" value="F:flavin adenine dinucleotide binding"/>
    <property type="evidence" value="ECO:0007669"/>
    <property type="project" value="InterPro"/>
</dbReference>
<dbReference type="Proteomes" id="UP000024443">
    <property type="component" value="Segment"/>
</dbReference>
<dbReference type="Gene3D" id="3.30.1360.170">
    <property type="match status" value="1"/>
</dbReference>
<sequence>MKVKLIAATDIDPDALREIGYEPHEYVEPDDDLEPYFGDYAADELAEFAGRNCYRSFNRPNPATAENEDYLAHILDVGHESVLEHASATFYIEASRSVLTELERHRHLSFSVVSQRYVDPIPLGFNIPPAVLDLPLEQGDLALRWMKNAVEGSITAYERLVQLYTQAGLPRKKAREAARAVLPNMTNSPMVVTGNHRAWRYVIKARWHEAADAEIRELAGELLRQLREIAPSTYQDIPDTPYSY</sequence>
<evidence type="ECO:0000313" key="2">
    <source>
        <dbReference type="Proteomes" id="UP000024443"/>
    </source>
</evidence>
<dbReference type="PROSITE" id="PS51331">
    <property type="entry name" value="THYX"/>
    <property type="match status" value="1"/>
</dbReference>
<dbReference type="KEGG" id="vg:19488239"/>
<dbReference type="GO" id="GO:0050797">
    <property type="term" value="F:thymidylate synthase (FAD) activity"/>
    <property type="evidence" value="ECO:0007669"/>
    <property type="project" value="InterPro"/>
</dbReference>
<dbReference type="GO" id="GO:0004799">
    <property type="term" value="F:thymidylate synthase activity"/>
    <property type="evidence" value="ECO:0007669"/>
    <property type="project" value="TreeGrafter"/>
</dbReference>
<dbReference type="RefSeq" id="YP_009032535.1">
    <property type="nucleotide sequence ID" value="NC_024148.1"/>
</dbReference>
<protein>
    <submittedName>
        <fullName evidence="1">ThyX-like thymidylate synthase</fullName>
    </submittedName>
</protein>
<dbReference type="PANTHER" id="PTHR34934">
    <property type="entry name" value="FLAVIN-DEPENDENT THYMIDYLATE SYNTHASE"/>
    <property type="match status" value="1"/>
</dbReference>
<dbReference type="Pfam" id="PF02511">
    <property type="entry name" value="Thy1"/>
    <property type="match status" value="1"/>
</dbReference>
<dbReference type="OrthoDB" id="6961at10239"/>
<dbReference type="GO" id="GO:0006231">
    <property type="term" value="P:dTMP biosynthetic process"/>
    <property type="evidence" value="ECO:0007669"/>
    <property type="project" value="InterPro"/>
</dbReference>
<reference evidence="1 2" key="1">
    <citation type="submission" date="2014-02" db="EMBL/GenBank/DDBJ databases">
        <authorList>
            <person name="Meadows H.N."/>
            <person name="Fisher J.N.B."/>
            <person name="Gardner A.V."/>
            <person name="Merrill B.D."/>
            <person name="Hartmann K.A."/>
            <person name="Bailey M.E."/>
            <person name="Beckstead A.P."/>
            <person name="Deus L.M."/>
            <person name="Earl A.S."/>
            <person name="Easter R.A."/>
            <person name="Gibby P.D."/>
            <person name="Graves K.A."/>
            <person name="Ayer P.A."/>
            <person name="Heiner M.E."/>
            <person name="Herring J.A."/>
            <person name="Jaen A.D."/>
            <person name="Liu J.E."/>
            <person name="Manci A.M."/>
            <person name="Nielsen D.A."/>
            <person name="Paz H.C."/>
            <person name="Sabin N.R."/>
            <person name="Solomon M.B."/>
            <person name="Sutter R.A."/>
            <person name="Wake B.N."/>
            <person name="Willyerd H.J."/>
            <person name="Zimmerman L.J."/>
            <person name="Breakwell D.P."/>
            <person name="Burnett S.H."/>
            <person name="Grose J.H."/>
            <person name="Bradley K.W."/>
            <person name="Clarke D.Q."/>
            <person name="Lewis M.F."/>
            <person name="Barker L.P."/>
            <person name="Bailey C."/>
            <person name="Asai D.J."/>
            <person name="Garber M.L."/>
            <person name="Bowman C.A."/>
            <person name="Russell D.A."/>
            <person name="Pope W.H."/>
            <person name="Jacobs-Sera D."/>
            <person name="Hendrix R.W."/>
            <person name="Hatfull G.F."/>
        </authorList>
    </citation>
    <scope>NUCLEOTIDE SEQUENCE [LARGE SCALE GENOMIC DNA]</scope>
</reference>
<dbReference type="NCBIfam" id="TIGR02170">
    <property type="entry name" value="thyX"/>
    <property type="match status" value="1"/>
</dbReference>
<dbReference type="InterPro" id="IPR003669">
    <property type="entry name" value="Thymidylate_synthase_ThyX"/>
</dbReference>
<gene>
    <name evidence="1" type="primary">50</name>
    <name evidence="1" type="ORF">PBI_PHANTASTIC_50</name>
</gene>
<organism evidence="1 2">
    <name type="scientific">Mycobacterium phage Phantastic</name>
    <dbReference type="NCBI Taxonomy" id="1486426"/>
    <lineage>
        <taxon>Viruses</taxon>
        <taxon>Duplodnaviria</taxon>
        <taxon>Heunggongvirae</taxon>
        <taxon>Uroviricota</taxon>
        <taxon>Caudoviricetes</taxon>
        <taxon>Veracruzvirus</taxon>
        <taxon>Veracruzvirus phantastic</taxon>
    </lineage>
</organism>
<accession>A0A023W7Q5</accession>
<dbReference type="GO" id="GO:0070402">
    <property type="term" value="F:NADPH binding"/>
    <property type="evidence" value="ECO:0007669"/>
    <property type="project" value="TreeGrafter"/>
</dbReference>
<evidence type="ECO:0000313" key="1">
    <source>
        <dbReference type="EMBL" id="AHY27113.1"/>
    </source>
</evidence>
<dbReference type="SUPFAM" id="SSF69796">
    <property type="entry name" value="Thymidylate synthase-complementing protein Thy1"/>
    <property type="match status" value="1"/>
</dbReference>
<keyword evidence="2" id="KW-1185">Reference proteome</keyword>
<dbReference type="CDD" id="cd20175">
    <property type="entry name" value="ThyX"/>
    <property type="match status" value="1"/>
</dbReference>